<keyword evidence="5" id="KW-0272">Extracellular matrix</keyword>
<keyword evidence="4" id="KW-0964">Secreted</keyword>
<protein>
    <recommendedName>
        <fullName evidence="10">Protein Wnt</fullName>
    </recommendedName>
</protein>
<dbReference type="InterPro" id="IPR005817">
    <property type="entry name" value="Wnt"/>
</dbReference>
<evidence type="ECO:0000256" key="8">
    <source>
        <dbReference type="ARBA" id="ARBA00023180"/>
    </source>
</evidence>
<proteinExistence type="inferred from homology"/>
<dbReference type="GO" id="GO:0030182">
    <property type="term" value="P:neuron differentiation"/>
    <property type="evidence" value="ECO:0007669"/>
    <property type="project" value="TreeGrafter"/>
</dbReference>
<dbReference type="InterPro" id="IPR043158">
    <property type="entry name" value="Wnt_C"/>
</dbReference>
<dbReference type="GO" id="GO:0045165">
    <property type="term" value="P:cell fate commitment"/>
    <property type="evidence" value="ECO:0007669"/>
    <property type="project" value="TreeGrafter"/>
</dbReference>
<dbReference type="SMART" id="SM00097">
    <property type="entry name" value="WNT1"/>
    <property type="match status" value="1"/>
</dbReference>
<dbReference type="PANTHER" id="PTHR12027:SF81">
    <property type="entry name" value="WNT INHIBITOR OF DORSAL PROTEIN"/>
    <property type="match status" value="1"/>
</dbReference>
<organism evidence="11 12">
    <name type="scientific">Phlebotomus papatasi</name>
    <name type="common">Sandfly</name>
    <dbReference type="NCBI Taxonomy" id="29031"/>
    <lineage>
        <taxon>Eukaryota</taxon>
        <taxon>Metazoa</taxon>
        <taxon>Ecdysozoa</taxon>
        <taxon>Arthropoda</taxon>
        <taxon>Hexapoda</taxon>
        <taxon>Insecta</taxon>
        <taxon>Pterygota</taxon>
        <taxon>Neoptera</taxon>
        <taxon>Endopterygota</taxon>
        <taxon>Diptera</taxon>
        <taxon>Nematocera</taxon>
        <taxon>Psychodoidea</taxon>
        <taxon>Psychodidae</taxon>
        <taxon>Phlebotomus</taxon>
        <taxon>Phlebotomus</taxon>
    </lineage>
</organism>
<dbReference type="Proteomes" id="UP000092462">
    <property type="component" value="Unassembled WGS sequence"/>
</dbReference>
<name>A0A1B0GMW7_PHLPP</name>
<evidence type="ECO:0000256" key="4">
    <source>
        <dbReference type="ARBA" id="ARBA00022525"/>
    </source>
</evidence>
<evidence type="ECO:0000256" key="6">
    <source>
        <dbReference type="ARBA" id="ARBA00022687"/>
    </source>
</evidence>
<dbReference type="GO" id="GO:0005109">
    <property type="term" value="F:frizzled binding"/>
    <property type="evidence" value="ECO:0007669"/>
    <property type="project" value="TreeGrafter"/>
</dbReference>
<evidence type="ECO:0000256" key="3">
    <source>
        <dbReference type="ARBA" id="ARBA00022473"/>
    </source>
</evidence>
<evidence type="ECO:0000256" key="10">
    <source>
        <dbReference type="RuleBase" id="RU003500"/>
    </source>
</evidence>
<evidence type="ECO:0000256" key="7">
    <source>
        <dbReference type="ARBA" id="ARBA00023157"/>
    </source>
</evidence>
<dbReference type="EnsemblMetazoa" id="PPAI004017-RA">
    <property type="protein sequence ID" value="PPAI004017-PA"/>
    <property type="gene ID" value="PPAI004017"/>
</dbReference>
<dbReference type="Pfam" id="PF00110">
    <property type="entry name" value="wnt"/>
    <property type="match status" value="1"/>
</dbReference>
<keyword evidence="8" id="KW-0325">Glycoprotein</keyword>
<comment type="subcellular location">
    <subcellularLocation>
        <location evidence="1 10">Secreted</location>
        <location evidence="1 10">Extracellular space</location>
        <location evidence="1 10">Extracellular matrix</location>
    </subcellularLocation>
</comment>
<keyword evidence="12" id="KW-1185">Reference proteome</keyword>
<dbReference type="VEuPathDB" id="VectorBase:PPAPM1_001229"/>
<keyword evidence="3 10" id="KW-0217">Developmental protein</keyword>
<comment type="similarity">
    <text evidence="2 10">Belongs to the Wnt family.</text>
</comment>
<dbReference type="FunFam" id="3.30.2460.20:FF:000003">
    <property type="entry name" value="Protein Wnt"/>
    <property type="match status" value="1"/>
</dbReference>
<dbReference type="AlphaFoldDB" id="A0A1B0GMW7"/>
<reference evidence="11" key="1">
    <citation type="submission" date="2022-08" db="UniProtKB">
        <authorList>
            <consortium name="EnsemblMetazoa"/>
        </authorList>
    </citation>
    <scope>IDENTIFICATION</scope>
    <source>
        <strain evidence="11">Israel</strain>
    </source>
</reference>
<evidence type="ECO:0000256" key="5">
    <source>
        <dbReference type="ARBA" id="ARBA00022530"/>
    </source>
</evidence>
<keyword evidence="6 10" id="KW-0879">Wnt signaling pathway</keyword>
<sequence length="156" mass="18074">AIQQALKHQCRCSGYSSSNSCSLQTCWILIEHFSDIAGNIRKMYDHGIKVSFDNTGRVKRNINSESLVYLENSPNYCRENVTEGWPGMRGRQCSRRKKDASSLQERRSCRKLCRACGLKVKKKQGIKQNLCKCKFFWCCDVQCETCPEVINEYFCY</sequence>
<dbReference type="GO" id="GO:0005125">
    <property type="term" value="F:cytokine activity"/>
    <property type="evidence" value="ECO:0007669"/>
    <property type="project" value="TreeGrafter"/>
</dbReference>
<dbReference type="GO" id="GO:0005615">
    <property type="term" value="C:extracellular space"/>
    <property type="evidence" value="ECO:0007669"/>
    <property type="project" value="TreeGrafter"/>
</dbReference>
<accession>A0A1B0GMW7</accession>
<keyword evidence="7" id="KW-1015">Disulfide bond</keyword>
<dbReference type="EMBL" id="AJVK01012759">
    <property type="status" value="NOT_ANNOTATED_CDS"/>
    <property type="molecule type" value="Genomic_DNA"/>
</dbReference>
<evidence type="ECO:0000256" key="2">
    <source>
        <dbReference type="ARBA" id="ARBA00005683"/>
    </source>
</evidence>
<evidence type="ECO:0000256" key="1">
    <source>
        <dbReference type="ARBA" id="ARBA00004498"/>
    </source>
</evidence>
<keyword evidence="9" id="KW-0449">Lipoprotein</keyword>
<comment type="function">
    <text evidence="10">Ligand for members of the frizzled family of seven transmembrane receptors.</text>
</comment>
<dbReference type="Gene3D" id="3.30.2460.20">
    <property type="match status" value="1"/>
</dbReference>
<dbReference type="VEuPathDB" id="VectorBase:PPAI004017"/>
<dbReference type="PANTHER" id="PTHR12027">
    <property type="entry name" value="WNT RELATED"/>
    <property type="match status" value="1"/>
</dbReference>
<evidence type="ECO:0000313" key="12">
    <source>
        <dbReference type="Proteomes" id="UP000092462"/>
    </source>
</evidence>
<evidence type="ECO:0000256" key="9">
    <source>
        <dbReference type="ARBA" id="ARBA00023288"/>
    </source>
</evidence>
<dbReference type="GO" id="GO:0060070">
    <property type="term" value="P:canonical Wnt signaling pathway"/>
    <property type="evidence" value="ECO:0007669"/>
    <property type="project" value="TreeGrafter"/>
</dbReference>
<evidence type="ECO:0000313" key="11">
    <source>
        <dbReference type="EnsemblMetazoa" id="PPAI004017-PA"/>
    </source>
</evidence>